<gene>
    <name evidence="1" type="ORF">PB1_07712</name>
</gene>
<reference evidence="1 2" key="1">
    <citation type="journal article" date="2012" name="Appl. Environ. Microbiol.">
        <title>Genome Sequence of Thermotolerant Bacillus methanolicus: Features and Regulation Related to Methylotrophy and Production of L-Lysine and L-Glutamate from Methanol.</title>
        <authorList>
            <person name="Heggeset T.M."/>
            <person name="Krog A."/>
            <person name="Balzer S."/>
            <person name="Wentzel A."/>
            <person name="Ellingsen T.E."/>
            <person name="Brautaset T."/>
        </authorList>
    </citation>
    <scope>NUCLEOTIDE SEQUENCE [LARGE SCALE GENOMIC DNA]</scope>
    <source>
        <strain evidence="1 2">PB1</strain>
    </source>
</reference>
<dbReference type="Proteomes" id="UP000010523">
    <property type="component" value="Unassembled WGS sequence"/>
</dbReference>
<accession>I3E159</accession>
<organism evidence="1 2">
    <name type="scientific">Bacillus methanolicus PB1</name>
    <dbReference type="NCBI Taxonomy" id="997296"/>
    <lineage>
        <taxon>Bacteria</taxon>
        <taxon>Bacillati</taxon>
        <taxon>Bacillota</taxon>
        <taxon>Bacilli</taxon>
        <taxon>Bacillales</taxon>
        <taxon>Bacillaceae</taxon>
        <taxon>Bacillus</taxon>
    </lineage>
</organism>
<keyword evidence="2" id="KW-1185">Reference proteome</keyword>
<evidence type="ECO:0000313" key="2">
    <source>
        <dbReference type="Proteomes" id="UP000010523"/>
    </source>
</evidence>
<protein>
    <submittedName>
        <fullName evidence="1">Uncharacterized protein</fullName>
    </submittedName>
</protein>
<dbReference type="PATRIC" id="fig|997296.3.peg.1638"/>
<dbReference type="STRING" id="997296.PB1_07712"/>
<proteinExistence type="predicted"/>
<comment type="caution">
    <text evidence="1">The sequence shown here is derived from an EMBL/GenBank/DDBJ whole genome shotgun (WGS) entry which is preliminary data.</text>
</comment>
<dbReference type="AlphaFoldDB" id="I3E159"/>
<name>I3E159_BACMT</name>
<evidence type="ECO:0000313" key="1">
    <source>
        <dbReference type="EMBL" id="EIJ80230.1"/>
    </source>
</evidence>
<sequence>MKECLKYQSEGENMIKRIAINMDRTLLTAEQNVTEENVTTIKKVQT</sequence>
<dbReference type="EMBL" id="AFEU01000002">
    <property type="protein sequence ID" value="EIJ80230.1"/>
    <property type="molecule type" value="Genomic_DNA"/>
</dbReference>